<evidence type="ECO:0000313" key="3">
    <source>
        <dbReference type="Proteomes" id="UP000607653"/>
    </source>
</evidence>
<organism evidence="2 3">
    <name type="scientific">Nelumbo nucifera</name>
    <name type="common">Sacred lotus</name>
    <dbReference type="NCBI Taxonomy" id="4432"/>
    <lineage>
        <taxon>Eukaryota</taxon>
        <taxon>Viridiplantae</taxon>
        <taxon>Streptophyta</taxon>
        <taxon>Embryophyta</taxon>
        <taxon>Tracheophyta</taxon>
        <taxon>Spermatophyta</taxon>
        <taxon>Magnoliopsida</taxon>
        <taxon>Proteales</taxon>
        <taxon>Nelumbonaceae</taxon>
        <taxon>Nelumbo</taxon>
    </lineage>
</organism>
<feature type="region of interest" description="Disordered" evidence="1">
    <location>
        <begin position="162"/>
        <end position="205"/>
    </location>
</feature>
<dbReference type="AlphaFoldDB" id="A0A822ZLL1"/>
<reference evidence="2 3" key="1">
    <citation type="journal article" date="2020" name="Mol. Biol. Evol.">
        <title>Distinct Expression and Methylation Patterns for Genes with Different Fates following a Single Whole-Genome Duplication in Flowering Plants.</title>
        <authorList>
            <person name="Shi T."/>
            <person name="Rahmani R.S."/>
            <person name="Gugger P.F."/>
            <person name="Wang M."/>
            <person name="Li H."/>
            <person name="Zhang Y."/>
            <person name="Li Z."/>
            <person name="Wang Q."/>
            <person name="Van de Peer Y."/>
            <person name="Marchal K."/>
            <person name="Chen J."/>
        </authorList>
    </citation>
    <scope>NUCLEOTIDE SEQUENCE [LARGE SCALE GENOMIC DNA]</scope>
    <source>
        <tissue evidence="2">Leaf</tissue>
    </source>
</reference>
<sequence length="264" mass="29595">MVQKERLKPDLGPKKHWFKGELSKVRAQRARIIINLHQHYNQLPWMKKQQQQYYLRLRKWRRHSTKQKSGNAEARISNSSVVEIRRCPPAKVVVGITNVWISSTQSEKGEDCSIQCGESDVGGCPTPQMAQESKANEKAARTKHTYKQCGMGLAKLKLSAEEKATSGNGDGDVAGEGSGSGGGGKQRAEVMQGKEEQADEDLKNGEDLEQKLNSLMRRWIQQSIQEEANIFNAPRSPSIDKRGEQASSFHPFYAETSKAYGFNF</sequence>
<dbReference type="EMBL" id="DUZY01000008">
    <property type="protein sequence ID" value="DAD46954.1"/>
    <property type="molecule type" value="Genomic_DNA"/>
</dbReference>
<feature type="compositionally biased region" description="Basic and acidic residues" evidence="1">
    <location>
        <begin position="186"/>
        <end position="205"/>
    </location>
</feature>
<feature type="compositionally biased region" description="Gly residues" evidence="1">
    <location>
        <begin position="168"/>
        <end position="185"/>
    </location>
</feature>
<proteinExistence type="predicted"/>
<keyword evidence="3" id="KW-1185">Reference proteome</keyword>
<name>A0A822ZLL1_NELNU</name>
<evidence type="ECO:0000313" key="2">
    <source>
        <dbReference type="EMBL" id="DAD46954.1"/>
    </source>
</evidence>
<comment type="caution">
    <text evidence="2">The sequence shown here is derived from an EMBL/GenBank/DDBJ whole genome shotgun (WGS) entry which is preliminary data.</text>
</comment>
<evidence type="ECO:0000256" key="1">
    <source>
        <dbReference type="SAM" id="MobiDB-lite"/>
    </source>
</evidence>
<gene>
    <name evidence="2" type="ORF">HUJ06_016891</name>
</gene>
<protein>
    <submittedName>
        <fullName evidence="2">Uncharacterized protein</fullName>
    </submittedName>
</protein>
<accession>A0A822ZLL1</accession>
<dbReference type="Proteomes" id="UP000607653">
    <property type="component" value="Unassembled WGS sequence"/>
</dbReference>